<evidence type="ECO:0000313" key="11">
    <source>
        <dbReference type="EMBL" id="TSJ91950.1"/>
    </source>
</evidence>
<dbReference type="CDD" id="cd18791">
    <property type="entry name" value="SF2_C_RHA"/>
    <property type="match status" value="1"/>
</dbReference>
<keyword evidence="6" id="KW-0067">ATP-binding</keyword>
<dbReference type="Pfam" id="PF11898">
    <property type="entry name" value="DUF3418"/>
    <property type="match status" value="1"/>
</dbReference>
<gene>
    <name evidence="11" type="primary">hrpA</name>
    <name evidence="11" type="ORF">FPQ14_01410</name>
</gene>
<sequence length="1289" mass="148429">MVSQQQLNKLSSMTFLDQLKIRKLINKKQNIAEIESAINLAIEHYNIRLQSLPNHIDFPSNLPVVEKKQAIYEAIKHHQVVIIAGETGSGKTTQIPKICLELGLGVKGYIGHTQPRRLAARSVANRIAEELKTEIGQLVGYKVRFSDHVSDSTLVKLMTDGILLAEIQQDKLLLQYDTIIIDEAHERSLNIDFILGYLKQLLPKRPDLKVIITSATIDVERFSNHFNHAPIIEVSGRTYPVEVRYRPVIFSEDSESDKNSDFQPIINAIDELSLESAGDILIFLTGEREIRDLADTLRKLELKHTEILPLYARLSASEQNRIFQQHNGRRIVLATNVAETSLTVPGIKYVIDPGLARISRYSYRTKVQRLPIEPISQASANQRKGRCGRTSDGICIRLYDEQDFLSRPEFTEPEILRTNLASVILQMTSLGLGDIAAFPFVESPDSRYIRDGIRLLEELGAIYTKHHHYHLTDIGRILSQLPIDPRLARMLVEARQLGCIKEVMIITAALSIQDPRERPFDKQQASDEKHRRFADKESDFISFINLWNYIASQQAELSGNQFRRLCQKEYLNYLRIREWQDVYTQIRQTVKQLAFPINSQLPDYRSLHIALLSGLLSHVGMKEIEKHEYIGARNIKFAIFPNSAIFKNQPKWCIASELVETSRLWGRTAAKIEAEWIEPIAKHLVKYSYSEPRWSKKQGTTIANEKVTLYGLPIVASRTVNYSKIDPILSRSLFIRHALVEGDWQTNHSFYKQNQKLINEVEELEHKSRRQDILIDDDDLYNFYDERIDKSVISAKHFDTWWKTKQKIDPEFLNVEKNMLIKKSAQPVKVNDYPDFWYQDNLKLPLSYQFDLGNARDGVTITIPLNILNQIKNSGFDWQVPGFRYDLIISLIKSLPKSLRKSLVPAPNYAEAFLNRANSTASPLLETLQNEFRKMTGTRIEPSDWQLDQVPSYLKMNFSIVDHNREIAFGKDLVKLQEQLKTEVQQALSSLTQKKSIKIEKNNITDWDFGSLPAIYEEKQNNYTIKAYPAIIDNQHSVSIKLVDSLEEQKRLSKLGIRRLLILNIPSPIKYLHEKLPNKSKLGLYFNSFGTVLNLIDDCITCGVDHLIEKNNQTIDNKQQYQQLLTYTKSHINETVVDIAKQVESILTLHFNINKKLKGRVDLSLAFALSDIKQQVTELVYKGFVAQTGYDKLPDIYRYLSAIEKRLEKLGSNMAKDRQAMNIIEEVKNEYQTWLNSLPENQKSLSKVINIKWMIEELRVNLFAQQLGTPYPISVKRIRQQIETISAEL</sequence>
<dbReference type="SMART" id="SM00490">
    <property type="entry name" value="HELICc"/>
    <property type="match status" value="1"/>
</dbReference>
<dbReference type="InterPro" id="IPR010222">
    <property type="entry name" value="RNA_helicase_HrpA"/>
</dbReference>
<keyword evidence="4 11" id="KW-0378">Hydrolase</keyword>
<dbReference type="SMART" id="SM00487">
    <property type="entry name" value="DEXDc"/>
    <property type="match status" value="1"/>
</dbReference>
<feature type="domain" description="Helicase C-terminal" evidence="10">
    <location>
        <begin position="264"/>
        <end position="431"/>
    </location>
</feature>
<dbReference type="NCBIfam" id="TIGR01967">
    <property type="entry name" value="DEAH_box_HrpA"/>
    <property type="match status" value="1"/>
</dbReference>
<dbReference type="Proteomes" id="UP000319138">
    <property type="component" value="Unassembled WGS sequence"/>
</dbReference>
<dbReference type="RefSeq" id="WP_144187796.1">
    <property type="nucleotide sequence ID" value="NZ_VMHL01000001.1"/>
</dbReference>
<feature type="domain" description="Helicase ATP-binding" evidence="9">
    <location>
        <begin position="72"/>
        <end position="235"/>
    </location>
</feature>
<dbReference type="PANTHER" id="PTHR18934:SF99">
    <property type="entry name" value="ATP-DEPENDENT RNA HELICASE DHX37-RELATED"/>
    <property type="match status" value="1"/>
</dbReference>
<dbReference type="EMBL" id="VMHL01000001">
    <property type="protein sequence ID" value="TSJ91950.1"/>
    <property type="molecule type" value="Genomic_DNA"/>
</dbReference>
<dbReference type="GO" id="GO:0005524">
    <property type="term" value="F:ATP binding"/>
    <property type="evidence" value="ECO:0007669"/>
    <property type="project" value="UniProtKB-KW"/>
</dbReference>
<dbReference type="InterPro" id="IPR001650">
    <property type="entry name" value="Helicase_C-like"/>
</dbReference>
<keyword evidence="5 11" id="KW-0347">Helicase</keyword>
<dbReference type="InterPro" id="IPR014001">
    <property type="entry name" value="Helicase_ATP-bd"/>
</dbReference>
<evidence type="ECO:0000256" key="3">
    <source>
        <dbReference type="ARBA" id="ARBA00022741"/>
    </source>
</evidence>
<evidence type="ECO:0000256" key="4">
    <source>
        <dbReference type="ARBA" id="ARBA00022801"/>
    </source>
</evidence>
<dbReference type="Gene3D" id="1.20.120.1080">
    <property type="match status" value="1"/>
</dbReference>
<dbReference type="Pfam" id="PF21010">
    <property type="entry name" value="HA2_C"/>
    <property type="match status" value="1"/>
</dbReference>
<dbReference type="SMART" id="SM00382">
    <property type="entry name" value="AAA"/>
    <property type="match status" value="1"/>
</dbReference>
<evidence type="ECO:0000259" key="10">
    <source>
        <dbReference type="PROSITE" id="PS51194"/>
    </source>
</evidence>
<dbReference type="InterPro" id="IPR007502">
    <property type="entry name" value="Helicase-assoc_dom"/>
</dbReference>
<comment type="similarity">
    <text evidence="1">Belongs to the DEAD box helicase family. DEAH subfamily.</text>
</comment>
<organism evidence="11 12">
    <name type="scientific">Gilliamella apicola</name>
    <dbReference type="NCBI Taxonomy" id="1196095"/>
    <lineage>
        <taxon>Bacteria</taxon>
        <taxon>Pseudomonadati</taxon>
        <taxon>Pseudomonadota</taxon>
        <taxon>Gammaproteobacteria</taxon>
        <taxon>Orbales</taxon>
        <taxon>Orbaceae</taxon>
        <taxon>Gilliamella</taxon>
    </lineage>
</organism>
<dbReference type="PROSITE" id="PS51192">
    <property type="entry name" value="HELICASE_ATP_BIND_1"/>
    <property type="match status" value="1"/>
</dbReference>
<evidence type="ECO:0000256" key="2">
    <source>
        <dbReference type="ARBA" id="ARBA00012552"/>
    </source>
</evidence>
<dbReference type="PROSITE" id="PS51194">
    <property type="entry name" value="HELICASE_CTER"/>
    <property type="match status" value="1"/>
</dbReference>
<dbReference type="Pfam" id="PF07717">
    <property type="entry name" value="OB_NTP_bind"/>
    <property type="match status" value="1"/>
</dbReference>
<comment type="caution">
    <text evidence="11">The sequence shown here is derived from an EMBL/GenBank/DDBJ whole genome shotgun (WGS) entry which is preliminary data.</text>
</comment>
<dbReference type="Pfam" id="PF00271">
    <property type="entry name" value="Helicase_C"/>
    <property type="match status" value="1"/>
</dbReference>
<dbReference type="InterPro" id="IPR024590">
    <property type="entry name" value="HrpA_C"/>
</dbReference>
<dbReference type="PANTHER" id="PTHR18934">
    <property type="entry name" value="ATP-DEPENDENT RNA HELICASE"/>
    <property type="match status" value="1"/>
</dbReference>
<evidence type="ECO:0000256" key="5">
    <source>
        <dbReference type="ARBA" id="ARBA00022806"/>
    </source>
</evidence>
<dbReference type="InterPro" id="IPR011709">
    <property type="entry name" value="DEAD-box_helicase_OB_fold"/>
</dbReference>
<evidence type="ECO:0000256" key="1">
    <source>
        <dbReference type="ARBA" id="ARBA00008792"/>
    </source>
</evidence>
<dbReference type="FunFam" id="3.40.50.300:FF:000575">
    <property type="entry name" value="ATP-dependent helicase hrpA"/>
    <property type="match status" value="1"/>
</dbReference>
<evidence type="ECO:0000256" key="6">
    <source>
        <dbReference type="ARBA" id="ARBA00022840"/>
    </source>
</evidence>
<dbReference type="GO" id="GO:0016887">
    <property type="term" value="F:ATP hydrolysis activity"/>
    <property type="evidence" value="ECO:0007669"/>
    <property type="project" value="RHEA"/>
</dbReference>
<protein>
    <recommendedName>
        <fullName evidence="2">RNA helicase</fullName>
        <ecNumber evidence="2">3.6.4.13</ecNumber>
    </recommendedName>
</protein>
<accession>A0A556RSS1</accession>
<keyword evidence="8" id="KW-0175">Coiled coil</keyword>
<reference evidence="11 12" key="1">
    <citation type="submission" date="2019-07" db="EMBL/GenBank/DDBJ databases">
        <title>Gilliamella genomes.</title>
        <authorList>
            <person name="Zheng H."/>
        </authorList>
    </citation>
    <scope>NUCLEOTIDE SEQUENCE [LARGE SCALE GENOMIC DNA]</scope>
    <source>
        <strain evidence="11 12">W8131</strain>
    </source>
</reference>
<name>A0A556RSS1_9GAMM</name>
<comment type="catalytic activity">
    <reaction evidence="7">
        <text>ATP + H2O = ADP + phosphate + H(+)</text>
        <dbReference type="Rhea" id="RHEA:13065"/>
        <dbReference type="ChEBI" id="CHEBI:15377"/>
        <dbReference type="ChEBI" id="CHEBI:15378"/>
        <dbReference type="ChEBI" id="CHEBI:30616"/>
        <dbReference type="ChEBI" id="CHEBI:43474"/>
        <dbReference type="ChEBI" id="CHEBI:456216"/>
        <dbReference type="EC" id="3.6.4.13"/>
    </reaction>
</comment>
<evidence type="ECO:0000256" key="7">
    <source>
        <dbReference type="ARBA" id="ARBA00047984"/>
    </source>
</evidence>
<dbReference type="InterPro" id="IPR027417">
    <property type="entry name" value="P-loop_NTPase"/>
</dbReference>
<proteinExistence type="inferred from homology"/>
<dbReference type="GO" id="GO:0003724">
    <property type="term" value="F:RNA helicase activity"/>
    <property type="evidence" value="ECO:0007669"/>
    <property type="project" value="UniProtKB-EC"/>
</dbReference>
<evidence type="ECO:0000256" key="8">
    <source>
        <dbReference type="SAM" id="Coils"/>
    </source>
</evidence>
<keyword evidence="3" id="KW-0547">Nucleotide-binding</keyword>
<dbReference type="CDD" id="cd17989">
    <property type="entry name" value="DEXHc_HrpA"/>
    <property type="match status" value="1"/>
</dbReference>
<dbReference type="SMART" id="SM00847">
    <property type="entry name" value="HA2"/>
    <property type="match status" value="1"/>
</dbReference>
<dbReference type="NCBIfam" id="NF008348">
    <property type="entry name" value="PRK11131.1"/>
    <property type="match status" value="1"/>
</dbReference>
<dbReference type="InterPro" id="IPR011545">
    <property type="entry name" value="DEAD/DEAH_box_helicase_dom"/>
</dbReference>
<dbReference type="GO" id="GO:0003723">
    <property type="term" value="F:RNA binding"/>
    <property type="evidence" value="ECO:0007669"/>
    <property type="project" value="TreeGrafter"/>
</dbReference>
<dbReference type="FunFam" id="3.40.50.300:FF:000439">
    <property type="entry name" value="ATP-dependent RNA helicase HrpA"/>
    <property type="match status" value="1"/>
</dbReference>
<evidence type="ECO:0000259" key="9">
    <source>
        <dbReference type="PROSITE" id="PS51192"/>
    </source>
</evidence>
<dbReference type="SUPFAM" id="SSF52540">
    <property type="entry name" value="P-loop containing nucleoside triphosphate hydrolases"/>
    <property type="match status" value="1"/>
</dbReference>
<feature type="coiled-coil region" evidence="8">
    <location>
        <begin position="747"/>
        <end position="774"/>
    </location>
</feature>
<dbReference type="InterPro" id="IPR003593">
    <property type="entry name" value="AAA+_ATPase"/>
</dbReference>
<dbReference type="EC" id="3.6.4.13" evidence="2"/>
<dbReference type="Gene3D" id="3.40.50.300">
    <property type="entry name" value="P-loop containing nucleotide triphosphate hydrolases"/>
    <property type="match status" value="2"/>
</dbReference>
<dbReference type="Pfam" id="PF00270">
    <property type="entry name" value="DEAD"/>
    <property type="match status" value="1"/>
</dbReference>
<dbReference type="FunFam" id="1.20.120.1080:FF:000005">
    <property type="entry name" value="ATP-dependent helicase HrpA"/>
    <property type="match status" value="1"/>
</dbReference>
<evidence type="ECO:0000313" key="12">
    <source>
        <dbReference type="Proteomes" id="UP000319138"/>
    </source>
</evidence>